<dbReference type="EnsemblPlants" id="LPERR01G22540.1">
    <property type="protein sequence ID" value="LPERR01G22540.1"/>
    <property type="gene ID" value="LPERR01G22540"/>
</dbReference>
<proteinExistence type="predicted"/>
<name>A0A0D9V431_9ORYZ</name>
<organism evidence="2 3">
    <name type="scientific">Leersia perrieri</name>
    <dbReference type="NCBI Taxonomy" id="77586"/>
    <lineage>
        <taxon>Eukaryota</taxon>
        <taxon>Viridiplantae</taxon>
        <taxon>Streptophyta</taxon>
        <taxon>Embryophyta</taxon>
        <taxon>Tracheophyta</taxon>
        <taxon>Spermatophyta</taxon>
        <taxon>Magnoliopsida</taxon>
        <taxon>Liliopsida</taxon>
        <taxon>Poales</taxon>
        <taxon>Poaceae</taxon>
        <taxon>BOP clade</taxon>
        <taxon>Oryzoideae</taxon>
        <taxon>Oryzeae</taxon>
        <taxon>Oryzinae</taxon>
        <taxon>Leersia</taxon>
    </lineage>
</organism>
<feature type="region of interest" description="Disordered" evidence="1">
    <location>
        <begin position="65"/>
        <end position="90"/>
    </location>
</feature>
<accession>A0A0D9V431</accession>
<dbReference type="HOGENOM" id="CLU_2281492_0_0_1"/>
<evidence type="ECO:0000313" key="2">
    <source>
        <dbReference type="EnsemblPlants" id="LPERR01G22540.1"/>
    </source>
</evidence>
<dbReference type="Gramene" id="LPERR01G22540.1">
    <property type="protein sequence ID" value="LPERR01G22540.1"/>
    <property type="gene ID" value="LPERR01G22540"/>
</dbReference>
<protein>
    <submittedName>
        <fullName evidence="2">Uncharacterized protein</fullName>
    </submittedName>
</protein>
<reference evidence="2 3" key="1">
    <citation type="submission" date="2012-08" db="EMBL/GenBank/DDBJ databases">
        <title>Oryza genome evolution.</title>
        <authorList>
            <person name="Wing R.A."/>
        </authorList>
    </citation>
    <scope>NUCLEOTIDE SEQUENCE</scope>
</reference>
<reference evidence="2" key="3">
    <citation type="submission" date="2015-04" db="UniProtKB">
        <authorList>
            <consortium name="EnsemblPlants"/>
        </authorList>
    </citation>
    <scope>IDENTIFICATION</scope>
</reference>
<sequence>MAECFDDIALFQDYHDLKSIRKLGVMALAMDMRIIGGKARFDPDLLLLHLLERVCPSRRRAHPSAAAVATAADRHPSAPPVAAGAEHPPPPVAVLVHRRALV</sequence>
<evidence type="ECO:0000256" key="1">
    <source>
        <dbReference type="SAM" id="MobiDB-lite"/>
    </source>
</evidence>
<dbReference type="Proteomes" id="UP000032180">
    <property type="component" value="Chromosome 1"/>
</dbReference>
<evidence type="ECO:0000313" key="3">
    <source>
        <dbReference type="Proteomes" id="UP000032180"/>
    </source>
</evidence>
<keyword evidence="3" id="KW-1185">Reference proteome</keyword>
<dbReference type="AlphaFoldDB" id="A0A0D9V431"/>
<reference evidence="3" key="2">
    <citation type="submission" date="2013-12" db="EMBL/GenBank/DDBJ databases">
        <authorList>
            <person name="Yu Y."/>
            <person name="Lee S."/>
            <person name="de Baynast K."/>
            <person name="Wissotski M."/>
            <person name="Liu L."/>
            <person name="Talag J."/>
            <person name="Goicoechea J."/>
            <person name="Angelova A."/>
            <person name="Jetty R."/>
            <person name="Kudrna D."/>
            <person name="Golser W."/>
            <person name="Rivera L."/>
            <person name="Zhang J."/>
            <person name="Wing R."/>
        </authorList>
    </citation>
    <scope>NUCLEOTIDE SEQUENCE</scope>
</reference>